<reference evidence="5" key="2">
    <citation type="journal article" date="2023" name="Syst. Appl. Microbiol.">
        <title>Govania unica gen. nov., sp. nov., a rare biosphere bacterium that represents a novel family in the class Alphaproteobacteria.</title>
        <authorList>
            <person name="Vandamme P."/>
            <person name="Peeters C."/>
            <person name="Hettiarachchi A."/>
            <person name="Cnockaert M."/>
            <person name="Carlier A."/>
        </authorList>
    </citation>
    <scope>NUCLEOTIDE SEQUENCE</scope>
    <source>
        <strain evidence="5">LMG 31809</strain>
    </source>
</reference>
<dbReference type="SMART" id="SM00895">
    <property type="entry name" value="FCD"/>
    <property type="match status" value="1"/>
</dbReference>
<dbReference type="Pfam" id="PF07729">
    <property type="entry name" value="FCD"/>
    <property type="match status" value="1"/>
</dbReference>
<comment type="caution">
    <text evidence="5">The sequence shown here is derived from an EMBL/GenBank/DDBJ whole genome shotgun (WGS) entry which is preliminary data.</text>
</comment>
<evidence type="ECO:0000256" key="3">
    <source>
        <dbReference type="ARBA" id="ARBA00023163"/>
    </source>
</evidence>
<gene>
    <name evidence="5" type="ORF">NYP16_10815</name>
</gene>
<organism evidence="5 6">
    <name type="scientific">Govanella unica</name>
    <dbReference type="NCBI Taxonomy" id="2975056"/>
    <lineage>
        <taxon>Bacteria</taxon>
        <taxon>Pseudomonadati</taxon>
        <taxon>Pseudomonadota</taxon>
        <taxon>Alphaproteobacteria</taxon>
        <taxon>Emcibacterales</taxon>
        <taxon>Govanellaceae</taxon>
        <taxon>Govanella</taxon>
    </lineage>
</organism>
<protein>
    <submittedName>
        <fullName evidence="5">GntR family transcriptional regulator</fullName>
    </submittedName>
</protein>
<dbReference type="AlphaFoldDB" id="A0A9X3TZ89"/>
<dbReference type="GO" id="GO:0003700">
    <property type="term" value="F:DNA-binding transcription factor activity"/>
    <property type="evidence" value="ECO:0007669"/>
    <property type="project" value="InterPro"/>
</dbReference>
<evidence type="ECO:0000259" key="4">
    <source>
        <dbReference type="PROSITE" id="PS50949"/>
    </source>
</evidence>
<dbReference type="Pfam" id="PF00392">
    <property type="entry name" value="GntR"/>
    <property type="match status" value="1"/>
</dbReference>
<dbReference type="SUPFAM" id="SSF48008">
    <property type="entry name" value="GntR ligand-binding domain-like"/>
    <property type="match status" value="1"/>
</dbReference>
<dbReference type="PANTHER" id="PTHR43537:SF5">
    <property type="entry name" value="UXU OPERON TRANSCRIPTIONAL REGULATOR"/>
    <property type="match status" value="1"/>
</dbReference>
<evidence type="ECO:0000256" key="1">
    <source>
        <dbReference type="ARBA" id="ARBA00023015"/>
    </source>
</evidence>
<feature type="domain" description="HTH gntR-type" evidence="4">
    <location>
        <begin position="15"/>
        <end position="83"/>
    </location>
</feature>
<keyword evidence="2" id="KW-0238">DNA-binding</keyword>
<evidence type="ECO:0000313" key="6">
    <source>
        <dbReference type="Proteomes" id="UP001141619"/>
    </source>
</evidence>
<evidence type="ECO:0000256" key="2">
    <source>
        <dbReference type="ARBA" id="ARBA00023125"/>
    </source>
</evidence>
<dbReference type="SUPFAM" id="SSF46785">
    <property type="entry name" value="Winged helix' DNA-binding domain"/>
    <property type="match status" value="1"/>
</dbReference>
<sequence>MRTTLAKAPRLLDRSRVADQIFEDLKSQIMSGALSRGARLPTEKELAEYYSVSGPTVREAIRGLSVIGLVDVRHGSGAYVSANGEALVAMSLGAVIQLETVGVGDALEILSVLNVHAATCAVKQATDGDLQRLRETTLALKEVQSAEQAAIGVRAFHHALLKAAHNPLLEVICIFLANIQVEFAKEVTGGAVEGWRNILVGLADVRERFVAAIERRDVKAAAKTAREFHETAMQLVSSMPKAQEVRLSDPKLKALLSTIVDGMARRS</sequence>
<dbReference type="PROSITE" id="PS50949">
    <property type="entry name" value="HTH_GNTR"/>
    <property type="match status" value="1"/>
</dbReference>
<dbReference type="InterPro" id="IPR036390">
    <property type="entry name" value="WH_DNA-bd_sf"/>
</dbReference>
<dbReference type="Gene3D" id="1.10.10.10">
    <property type="entry name" value="Winged helix-like DNA-binding domain superfamily/Winged helix DNA-binding domain"/>
    <property type="match status" value="1"/>
</dbReference>
<dbReference type="EMBL" id="JANWOI010000003">
    <property type="protein sequence ID" value="MDA5194442.1"/>
    <property type="molecule type" value="Genomic_DNA"/>
</dbReference>
<dbReference type="PRINTS" id="PR00035">
    <property type="entry name" value="HTHGNTR"/>
</dbReference>
<accession>A0A9X3TZ89</accession>
<keyword evidence="1" id="KW-0805">Transcription regulation</keyword>
<dbReference type="InterPro" id="IPR036388">
    <property type="entry name" value="WH-like_DNA-bd_sf"/>
</dbReference>
<dbReference type="PANTHER" id="PTHR43537">
    <property type="entry name" value="TRANSCRIPTIONAL REGULATOR, GNTR FAMILY"/>
    <property type="match status" value="1"/>
</dbReference>
<proteinExistence type="predicted"/>
<dbReference type="InterPro" id="IPR011711">
    <property type="entry name" value="GntR_C"/>
</dbReference>
<dbReference type="Proteomes" id="UP001141619">
    <property type="component" value="Unassembled WGS sequence"/>
</dbReference>
<keyword evidence="6" id="KW-1185">Reference proteome</keyword>
<dbReference type="GO" id="GO:0003677">
    <property type="term" value="F:DNA binding"/>
    <property type="evidence" value="ECO:0007669"/>
    <property type="project" value="UniProtKB-KW"/>
</dbReference>
<dbReference type="InterPro" id="IPR000524">
    <property type="entry name" value="Tscrpt_reg_HTH_GntR"/>
</dbReference>
<name>A0A9X3TZ89_9PROT</name>
<dbReference type="CDD" id="cd07377">
    <property type="entry name" value="WHTH_GntR"/>
    <property type="match status" value="1"/>
</dbReference>
<dbReference type="InterPro" id="IPR008920">
    <property type="entry name" value="TF_FadR/GntR_C"/>
</dbReference>
<dbReference type="SMART" id="SM00345">
    <property type="entry name" value="HTH_GNTR"/>
    <property type="match status" value="1"/>
</dbReference>
<dbReference type="RefSeq" id="WP_274944145.1">
    <property type="nucleotide sequence ID" value="NZ_JANWOI010000003.1"/>
</dbReference>
<dbReference type="Gene3D" id="1.20.120.530">
    <property type="entry name" value="GntR ligand-binding domain-like"/>
    <property type="match status" value="1"/>
</dbReference>
<evidence type="ECO:0000313" key="5">
    <source>
        <dbReference type="EMBL" id="MDA5194442.1"/>
    </source>
</evidence>
<keyword evidence="3" id="KW-0804">Transcription</keyword>
<reference evidence="5" key="1">
    <citation type="submission" date="2022-08" db="EMBL/GenBank/DDBJ databases">
        <authorList>
            <person name="Vandamme P."/>
            <person name="Hettiarachchi A."/>
            <person name="Peeters C."/>
            <person name="Cnockaert M."/>
            <person name="Carlier A."/>
        </authorList>
    </citation>
    <scope>NUCLEOTIDE SEQUENCE</scope>
    <source>
        <strain evidence="5">LMG 31809</strain>
    </source>
</reference>